<feature type="compositionally biased region" description="Low complexity" evidence="4">
    <location>
        <begin position="139"/>
        <end position="149"/>
    </location>
</feature>
<dbReference type="GO" id="GO:0000981">
    <property type="term" value="F:DNA-binding transcription factor activity, RNA polymerase II-specific"/>
    <property type="evidence" value="ECO:0007669"/>
    <property type="project" value="InterPro"/>
</dbReference>
<evidence type="ECO:0000256" key="1">
    <source>
        <dbReference type="ARBA" id="ARBA00004123"/>
    </source>
</evidence>
<keyword evidence="3" id="KW-0539">Nucleus</keyword>
<organism evidence="6 7">
    <name type="scientific">Thyridium curvatum</name>
    <dbReference type="NCBI Taxonomy" id="1093900"/>
    <lineage>
        <taxon>Eukaryota</taxon>
        <taxon>Fungi</taxon>
        <taxon>Dikarya</taxon>
        <taxon>Ascomycota</taxon>
        <taxon>Pezizomycotina</taxon>
        <taxon>Sordariomycetes</taxon>
        <taxon>Sordariomycetidae</taxon>
        <taxon>Thyridiales</taxon>
        <taxon>Thyridiaceae</taxon>
        <taxon>Thyridium</taxon>
    </lineage>
</organism>
<comment type="subcellular location">
    <subcellularLocation>
        <location evidence="1">Nucleus</location>
    </subcellularLocation>
</comment>
<dbReference type="EMBL" id="SKBQ01000086">
    <property type="protein sequence ID" value="TPX07780.1"/>
    <property type="molecule type" value="Genomic_DNA"/>
</dbReference>
<feature type="region of interest" description="Disordered" evidence="4">
    <location>
        <begin position="1"/>
        <end position="49"/>
    </location>
</feature>
<evidence type="ECO:0000256" key="4">
    <source>
        <dbReference type="SAM" id="MobiDB-lite"/>
    </source>
</evidence>
<dbReference type="InterPro" id="IPR036864">
    <property type="entry name" value="Zn2-C6_fun-type_DNA-bd_sf"/>
</dbReference>
<feature type="domain" description="Zn(2)-C6 fungal-type" evidence="5">
    <location>
        <begin position="57"/>
        <end position="86"/>
    </location>
</feature>
<dbReference type="GO" id="GO:0005634">
    <property type="term" value="C:nucleus"/>
    <property type="evidence" value="ECO:0007669"/>
    <property type="project" value="UniProtKB-SubCell"/>
</dbReference>
<dbReference type="PROSITE" id="PS00463">
    <property type="entry name" value="ZN2_CY6_FUNGAL_1"/>
    <property type="match status" value="1"/>
</dbReference>
<dbReference type="RefSeq" id="XP_030989491.1">
    <property type="nucleotide sequence ID" value="XM_031133204.1"/>
</dbReference>
<dbReference type="PANTHER" id="PTHR31001:SF57">
    <property type="entry name" value="ZN(II)2CYS6 TRANSCRIPTION FACTOR (EUROFUNG)"/>
    <property type="match status" value="1"/>
</dbReference>
<accession>A0A507AU98</accession>
<feature type="region of interest" description="Disordered" evidence="4">
    <location>
        <begin position="493"/>
        <end position="521"/>
    </location>
</feature>
<dbReference type="PROSITE" id="PS50048">
    <property type="entry name" value="ZN2_CY6_FUNGAL_2"/>
    <property type="match status" value="1"/>
</dbReference>
<evidence type="ECO:0000313" key="6">
    <source>
        <dbReference type="EMBL" id="TPX07780.1"/>
    </source>
</evidence>
<evidence type="ECO:0000256" key="3">
    <source>
        <dbReference type="ARBA" id="ARBA00023242"/>
    </source>
</evidence>
<evidence type="ECO:0000313" key="7">
    <source>
        <dbReference type="Proteomes" id="UP000319257"/>
    </source>
</evidence>
<proteinExistence type="predicted"/>
<feature type="region of interest" description="Disordered" evidence="4">
    <location>
        <begin position="120"/>
        <end position="176"/>
    </location>
</feature>
<dbReference type="SMART" id="SM00906">
    <property type="entry name" value="Fungal_trans"/>
    <property type="match status" value="1"/>
</dbReference>
<dbReference type="CDD" id="cd12148">
    <property type="entry name" value="fungal_TF_MHR"/>
    <property type="match status" value="1"/>
</dbReference>
<dbReference type="Pfam" id="PF04082">
    <property type="entry name" value="Fungal_trans"/>
    <property type="match status" value="1"/>
</dbReference>
<dbReference type="Gene3D" id="4.10.240.10">
    <property type="entry name" value="Zn(2)-C6 fungal-type DNA-binding domain"/>
    <property type="match status" value="1"/>
</dbReference>
<keyword evidence="7" id="KW-1185">Reference proteome</keyword>
<dbReference type="InterPro" id="IPR001138">
    <property type="entry name" value="Zn2Cys6_DnaBD"/>
</dbReference>
<dbReference type="SMART" id="SM00066">
    <property type="entry name" value="GAL4"/>
    <property type="match status" value="1"/>
</dbReference>
<dbReference type="InterPro" id="IPR050613">
    <property type="entry name" value="Sec_Metabolite_Reg"/>
</dbReference>
<dbReference type="OrthoDB" id="424974at2759"/>
<evidence type="ECO:0000256" key="2">
    <source>
        <dbReference type="ARBA" id="ARBA00022723"/>
    </source>
</evidence>
<dbReference type="Pfam" id="PF00172">
    <property type="entry name" value="Zn_clus"/>
    <property type="match status" value="1"/>
</dbReference>
<reference evidence="6 7" key="1">
    <citation type="submission" date="2019-06" db="EMBL/GenBank/DDBJ databases">
        <title>Draft genome sequence of the filamentous fungus Phialemoniopsis curvata isolated from diesel fuel.</title>
        <authorList>
            <person name="Varaljay V.A."/>
            <person name="Lyon W.J."/>
            <person name="Crouch A.L."/>
            <person name="Drake C.E."/>
            <person name="Hollomon J.M."/>
            <person name="Nadeau L.J."/>
            <person name="Nunn H.S."/>
            <person name="Stevenson B.S."/>
            <person name="Bojanowski C.L."/>
            <person name="Crookes-Goodson W.J."/>
        </authorList>
    </citation>
    <scope>NUCLEOTIDE SEQUENCE [LARGE SCALE GENOMIC DNA]</scope>
    <source>
        <strain evidence="6 7">D216</strain>
    </source>
</reference>
<sequence length="765" mass="83652">MNNNNNDTITTAAKPGLSPAVGTEAAPSAAHTHPSDPPDAAPAARRSRASARNVERSCVVCHRRKVRCDKKLPCATCRRNGVLCCYPPGDRPPPRRQPRSTIADIAARLVQLEKTLVAISGDPPLPLPPAAAQRERRASAAGRQAGAGDAPRRLVRAESEGAGSSDGDEPSSSSMASRDEILVEHGASSRYINEVLLSRMLEEVSFQKEEELQSAMASPGNNEAGDLKTASVQPFSIGGLLPGSFAARMDLRELYPSPFRGMQLWNFYVSNVDSISKILHIPTAQVEVYTAISNQYDTTPEMHCLLFSVFFAATVAMDPEDVLHMLGHDKVTAFNNFKQGLELSLSRADFLEAPTVKSIQAFALFLKMYRSINSGRAVWILSGVALRAAKSIGLHRDGTKFGMPPFECEMRRRLFWFVNSLDARAIEDFGLVVAKDLDRNTDVELPINVGDAALQPGMAELPQPVAGWTEISLSLSMYHVGIVMRRLQQMMTGCRPGSAADDQGGGSKGGQAAVEDDEEQSRRRLVDGLRARVDAMFRDCSAVVPQQRTARLVAQIVVRKLDFVSRQQVRCSTASPTTHRRRRRQPECTDESLAAAAGVLELNWELARDEMLRAARWTSEAFPQYDVLLYVLWTLSLRPRGAVAERAWAAVDGAFAQERSRRERQQVQTASGVKWSVIKAMRDRALIRREEAEKGTAAAETPVVKTSGSGSVVGAGEEGAVDGHPDLFPAELTSDGHIDIAPWCNSFMDWASLLEDFSGQDLDFQ</sequence>
<dbReference type="SUPFAM" id="SSF57701">
    <property type="entry name" value="Zn2/Cys6 DNA-binding domain"/>
    <property type="match status" value="1"/>
</dbReference>
<name>A0A507AU98_9PEZI</name>
<dbReference type="Proteomes" id="UP000319257">
    <property type="component" value="Unassembled WGS sequence"/>
</dbReference>
<evidence type="ECO:0000259" key="5">
    <source>
        <dbReference type="PROSITE" id="PS50048"/>
    </source>
</evidence>
<protein>
    <recommendedName>
        <fullName evidence="5">Zn(2)-C6 fungal-type domain-containing protein</fullName>
    </recommendedName>
</protein>
<dbReference type="GO" id="GO:0003677">
    <property type="term" value="F:DNA binding"/>
    <property type="evidence" value="ECO:0007669"/>
    <property type="project" value="InterPro"/>
</dbReference>
<feature type="compositionally biased region" description="Basic and acidic residues" evidence="4">
    <location>
        <begin position="150"/>
        <end position="159"/>
    </location>
</feature>
<dbReference type="CDD" id="cd00067">
    <property type="entry name" value="GAL4"/>
    <property type="match status" value="1"/>
</dbReference>
<dbReference type="AlphaFoldDB" id="A0A507AU98"/>
<dbReference type="GO" id="GO:0008270">
    <property type="term" value="F:zinc ion binding"/>
    <property type="evidence" value="ECO:0007669"/>
    <property type="project" value="InterPro"/>
</dbReference>
<dbReference type="InterPro" id="IPR007219">
    <property type="entry name" value="XnlR_reg_dom"/>
</dbReference>
<dbReference type="InParanoid" id="A0A507AU98"/>
<feature type="compositionally biased region" description="Low complexity" evidence="4">
    <location>
        <begin position="160"/>
        <end position="176"/>
    </location>
</feature>
<dbReference type="GeneID" id="41978019"/>
<dbReference type="STRING" id="1093900.A0A507AU98"/>
<dbReference type="PANTHER" id="PTHR31001">
    <property type="entry name" value="UNCHARACTERIZED TRANSCRIPTIONAL REGULATORY PROTEIN"/>
    <property type="match status" value="1"/>
</dbReference>
<gene>
    <name evidence="6" type="ORF">E0L32_010572</name>
</gene>
<feature type="region of interest" description="Disordered" evidence="4">
    <location>
        <begin position="691"/>
        <end position="716"/>
    </location>
</feature>
<comment type="caution">
    <text evidence="6">The sequence shown here is derived from an EMBL/GenBank/DDBJ whole genome shotgun (WGS) entry which is preliminary data.</text>
</comment>
<dbReference type="GO" id="GO:0006351">
    <property type="term" value="P:DNA-templated transcription"/>
    <property type="evidence" value="ECO:0007669"/>
    <property type="project" value="InterPro"/>
</dbReference>
<keyword evidence="2" id="KW-0479">Metal-binding</keyword>
<feature type="compositionally biased region" description="Low complexity" evidence="4">
    <location>
        <begin position="695"/>
        <end position="710"/>
    </location>
</feature>